<keyword evidence="1" id="KW-1133">Transmembrane helix</keyword>
<evidence type="ECO:0000313" key="3">
    <source>
        <dbReference type="Proteomes" id="UP000094067"/>
    </source>
</evidence>
<dbReference type="EMBL" id="MCGH01000002">
    <property type="protein sequence ID" value="ODM05945.1"/>
    <property type="molecule type" value="Genomic_DNA"/>
</dbReference>
<keyword evidence="1" id="KW-0812">Transmembrane</keyword>
<keyword evidence="1" id="KW-0472">Membrane</keyword>
<feature type="transmembrane region" description="Helical" evidence="1">
    <location>
        <begin position="72"/>
        <end position="88"/>
    </location>
</feature>
<name>A0A1E3AAZ5_9FIRM</name>
<evidence type="ECO:0000313" key="2">
    <source>
        <dbReference type="EMBL" id="ODM05945.1"/>
    </source>
</evidence>
<sequence length="96" mass="10354">MKPLSEYTRSALELSEKTTEKLRRSTHAALAKTEKIRRPSAGVDKKGTAAGGLVSIGLILGGGIWLFLGKTLWALGTIAVGVISFLSNRSHHKRIK</sequence>
<organism evidence="2 3">
    <name type="scientific">Eisenbergiella tayi</name>
    <dbReference type="NCBI Taxonomy" id="1432052"/>
    <lineage>
        <taxon>Bacteria</taxon>
        <taxon>Bacillati</taxon>
        <taxon>Bacillota</taxon>
        <taxon>Clostridia</taxon>
        <taxon>Lachnospirales</taxon>
        <taxon>Lachnospiraceae</taxon>
        <taxon>Eisenbergiella</taxon>
    </lineage>
</organism>
<feature type="transmembrane region" description="Helical" evidence="1">
    <location>
        <begin position="47"/>
        <end position="66"/>
    </location>
</feature>
<evidence type="ECO:0000256" key="1">
    <source>
        <dbReference type="SAM" id="Phobius"/>
    </source>
</evidence>
<dbReference type="RefSeq" id="WP_069152056.1">
    <property type="nucleotide sequence ID" value="NZ_MCGH01000002.1"/>
</dbReference>
<reference evidence="2 3" key="1">
    <citation type="submission" date="2016-07" db="EMBL/GenBank/DDBJ databases">
        <title>Characterization of isolates of Eisenbergiella tayi derived from blood cultures, using whole genome sequencing.</title>
        <authorList>
            <person name="Burdz T."/>
            <person name="Wiebe D."/>
            <person name="Huynh C."/>
            <person name="Bernard K."/>
        </authorList>
    </citation>
    <scope>NUCLEOTIDE SEQUENCE [LARGE SCALE GENOMIC DNA]</scope>
    <source>
        <strain evidence="2 3">NML 110608</strain>
    </source>
</reference>
<gene>
    <name evidence="2" type="ORF">BEI61_01834</name>
</gene>
<dbReference type="AlphaFoldDB" id="A0A1E3AAZ5"/>
<protein>
    <submittedName>
        <fullName evidence="2">Uncharacterized protein</fullName>
    </submittedName>
</protein>
<proteinExistence type="predicted"/>
<dbReference type="Proteomes" id="UP000094067">
    <property type="component" value="Unassembled WGS sequence"/>
</dbReference>
<accession>A0A1E3AAZ5</accession>
<comment type="caution">
    <text evidence="2">The sequence shown here is derived from an EMBL/GenBank/DDBJ whole genome shotgun (WGS) entry which is preliminary data.</text>
</comment>